<dbReference type="Proteomes" id="UP000284706">
    <property type="component" value="Unassembled WGS sequence"/>
</dbReference>
<dbReference type="SUPFAM" id="SSF51735">
    <property type="entry name" value="NAD(P)-binding Rossmann-fold domains"/>
    <property type="match status" value="1"/>
</dbReference>
<keyword evidence="6" id="KW-1185">Reference proteome</keyword>
<dbReference type="PANTHER" id="PTHR43103">
    <property type="entry name" value="NUCLEOSIDE-DIPHOSPHATE-SUGAR EPIMERASE"/>
    <property type="match status" value="1"/>
</dbReference>
<dbReference type="InterPro" id="IPR036291">
    <property type="entry name" value="NAD(P)-bd_dom_sf"/>
</dbReference>
<reference evidence="5 6" key="1">
    <citation type="journal article" date="2018" name="Evol. Lett.">
        <title>Horizontal gene cluster transfer increased hallucinogenic mushroom diversity.</title>
        <authorList>
            <person name="Reynolds H.T."/>
            <person name="Vijayakumar V."/>
            <person name="Gluck-Thaler E."/>
            <person name="Korotkin H.B."/>
            <person name="Matheny P.B."/>
            <person name="Slot J.C."/>
        </authorList>
    </citation>
    <scope>NUCLEOTIDE SEQUENCE [LARGE SCALE GENOMIC DNA]</scope>
    <source>
        <strain evidence="5 6">SRW20</strain>
    </source>
</reference>
<feature type="domain" description="NAD-dependent epimerase/dehydratase" evidence="4">
    <location>
        <begin position="19"/>
        <end position="191"/>
    </location>
</feature>
<dbReference type="InParanoid" id="A0A409VGA2"/>
<dbReference type="EMBL" id="NHYE01005656">
    <property type="protein sequence ID" value="PPQ65289.1"/>
    <property type="molecule type" value="Genomic_DNA"/>
</dbReference>
<dbReference type="InterPro" id="IPR001509">
    <property type="entry name" value="Epimerase_deHydtase"/>
</dbReference>
<dbReference type="OrthoDB" id="202470at2759"/>
<evidence type="ECO:0000256" key="1">
    <source>
        <dbReference type="ARBA" id="ARBA00007637"/>
    </source>
</evidence>
<organism evidence="5 6">
    <name type="scientific">Gymnopilus dilepis</name>
    <dbReference type="NCBI Taxonomy" id="231916"/>
    <lineage>
        <taxon>Eukaryota</taxon>
        <taxon>Fungi</taxon>
        <taxon>Dikarya</taxon>
        <taxon>Basidiomycota</taxon>
        <taxon>Agaricomycotina</taxon>
        <taxon>Agaricomycetes</taxon>
        <taxon>Agaricomycetidae</taxon>
        <taxon>Agaricales</taxon>
        <taxon>Agaricineae</taxon>
        <taxon>Hymenogastraceae</taxon>
        <taxon>Gymnopilus</taxon>
    </lineage>
</organism>
<dbReference type="Gene3D" id="3.40.50.720">
    <property type="entry name" value="NAD(P)-binding Rossmann-like Domain"/>
    <property type="match status" value="1"/>
</dbReference>
<dbReference type="STRING" id="231916.A0A409VGA2"/>
<dbReference type="GO" id="GO:0016491">
    <property type="term" value="F:oxidoreductase activity"/>
    <property type="evidence" value="ECO:0007669"/>
    <property type="project" value="UniProtKB-KW"/>
</dbReference>
<gene>
    <name evidence="5" type="ORF">CVT26_000249</name>
</gene>
<protein>
    <recommendedName>
        <fullName evidence="4">NAD-dependent epimerase/dehydratase domain-containing protein</fullName>
    </recommendedName>
</protein>
<evidence type="ECO:0000313" key="5">
    <source>
        <dbReference type="EMBL" id="PPQ65289.1"/>
    </source>
</evidence>
<proteinExistence type="inferred from homology"/>
<keyword evidence="3" id="KW-0520">NAD</keyword>
<keyword evidence="2" id="KW-0560">Oxidoreductase</keyword>
<evidence type="ECO:0000256" key="2">
    <source>
        <dbReference type="ARBA" id="ARBA00023002"/>
    </source>
</evidence>
<evidence type="ECO:0000313" key="6">
    <source>
        <dbReference type="Proteomes" id="UP000284706"/>
    </source>
</evidence>
<evidence type="ECO:0000259" key="4">
    <source>
        <dbReference type="Pfam" id="PF01370"/>
    </source>
</evidence>
<dbReference type="AlphaFoldDB" id="A0A409VGA2"/>
<dbReference type="Pfam" id="PF01370">
    <property type="entry name" value="Epimerase"/>
    <property type="match status" value="1"/>
</dbReference>
<evidence type="ECO:0000256" key="3">
    <source>
        <dbReference type="ARBA" id="ARBA00023027"/>
    </source>
</evidence>
<comment type="caution">
    <text evidence="5">The sequence shown here is derived from an EMBL/GenBank/DDBJ whole genome shotgun (WGS) entry which is preliminary data.</text>
</comment>
<comment type="similarity">
    <text evidence="1">Belongs to the NAD(P)-dependent epimerase/dehydratase family.</text>
</comment>
<name>A0A409VGA2_9AGAR</name>
<dbReference type="PANTHER" id="PTHR43103:SF5">
    <property type="entry name" value="4-EPIMERASE, PUTATIVE (AFU_ORTHOLOGUE AFUA_7G00360)-RELATED"/>
    <property type="match status" value="1"/>
</dbReference>
<accession>A0A409VGA2</accession>
<sequence length="299" mass="33397">MGYLCSRQDLLPRILPMKVVITGCNGRVGRRVVKLALERGHTVLGVDVAQPLPSQDPWLSNPEYNFKHADLTNFDVVLDLLAGSDAVITLAACPNPGDFKVNTHNGNVIISWNILRACAELGIDRVAQASSVNVMTMCFSQRPRLYYFPIDELHPCEPDEPYGLSKVISEMQADTIVRRYESMKIASLRLSWSIPDKLIAKKHPESRAKDLWAYVQEDSAAQAFILAIEDNGKWSGHERFLIAAPHTAVDEDTMSLIAEHFPDVPVKEGKELVGTQGLFDCSKAERLLGWYHSDELAQR</sequence>